<keyword evidence="2" id="KW-0812">Transmembrane</keyword>
<gene>
    <name evidence="3" type="ORF">NLI96_g12040</name>
</gene>
<evidence type="ECO:0000313" key="3">
    <source>
        <dbReference type="EMBL" id="KAJ3475134.1"/>
    </source>
</evidence>
<dbReference type="Proteomes" id="UP001212997">
    <property type="component" value="Unassembled WGS sequence"/>
</dbReference>
<keyword evidence="4" id="KW-1185">Reference proteome</keyword>
<reference evidence="3" key="1">
    <citation type="submission" date="2022-07" db="EMBL/GenBank/DDBJ databases">
        <title>Genome Sequence of Physisporinus lineatus.</title>
        <authorList>
            <person name="Buettner E."/>
        </authorList>
    </citation>
    <scope>NUCLEOTIDE SEQUENCE</scope>
    <source>
        <strain evidence="3">VT162</strain>
    </source>
</reference>
<accession>A0AAD5UUR3</accession>
<dbReference type="AlphaFoldDB" id="A0AAD5UUR3"/>
<evidence type="ECO:0000256" key="2">
    <source>
        <dbReference type="SAM" id="Phobius"/>
    </source>
</evidence>
<feature type="transmembrane region" description="Helical" evidence="2">
    <location>
        <begin position="127"/>
        <end position="149"/>
    </location>
</feature>
<protein>
    <recommendedName>
        <fullName evidence="5">Transmembrane protein</fullName>
    </recommendedName>
</protein>
<dbReference type="EMBL" id="JANAWD010000909">
    <property type="protein sequence ID" value="KAJ3475134.1"/>
    <property type="molecule type" value="Genomic_DNA"/>
</dbReference>
<organism evidence="3 4">
    <name type="scientific">Meripilus lineatus</name>
    <dbReference type="NCBI Taxonomy" id="2056292"/>
    <lineage>
        <taxon>Eukaryota</taxon>
        <taxon>Fungi</taxon>
        <taxon>Dikarya</taxon>
        <taxon>Basidiomycota</taxon>
        <taxon>Agaricomycotina</taxon>
        <taxon>Agaricomycetes</taxon>
        <taxon>Polyporales</taxon>
        <taxon>Meripilaceae</taxon>
        <taxon>Meripilus</taxon>
    </lineage>
</organism>
<proteinExistence type="predicted"/>
<sequence>MAIIKDDFEEQQQLHQHPRALQHPHVQQSQQMIMQIPLPTQPSQPTSVLPDYWKLKLRDLHQELETYKNARSMGSEGRHIRQQANQRIISLYKELSENHPDHEFRRKMADDAEEWERADEKKRDNMVLSVLQGLGMLFAAPFLITGAVLHGTGQLLVGMGDLLTFGFSKKAFDSFKSKSRRRR</sequence>
<comment type="caution">
    <text evidence="3">The sequence shown here is derived from an EMBL/GenBank/DDBJ whole genome shotgun (WGS) entry which is preliminary data.</text>
</comment>
<evidence type="ECO:0000256" key="1">
    <source>
        <dbReference type="SAM" id="MobiDB-lite"/>
    </source>
</evidence>
<name>A0AAD5UUR3_9APHY</name>
<keyword evidence="2" id="KW-1133">Transmembrane helix</keyword>
<keyword evidence="2" id="KW-0472">Membrane</keyword>
<feature type="region of interest" description="Disordered" evidence="1">
    <location>
        <begin position="1"/>
        <end position="30"/>
    </location>
</feature>
<evidence type="ECO:0000313" key="4">
    <source>
        <dbReference type="Proteomes" id="UP001212997"/>
    </source>
</evidence>
<evidence type="ECO:0008006" key="5">
    <source>
        <dbReference type="Google" id="ProtNLM"/>
    </source>
</evidence>